<organism evidence="8 9">
    <name type="scientific">Micromonospora gifhornensis</name>
    <dbReference type="NCBI Taxonomy" id="84594"/>
    <lineage>
        <taxon>Bacteria</taxon>
        <taxon>Bacillati</taxon>
        <taxon>Actinomycetota</taxon>
        <taxon>Actinomycetes</taxon>
        <taxon>Micromonosporales</taxon>
        <taxon>Micromonosporaceae</taxon>
        <taxon>Micromonospora</taxon>
    </lineage>
</organism>
<dbReference type="InterPro" id="IPR009075">
    <property type="entry name" value="AcylCo_DH/oxidase_C"/>
</dbReference>
<keyword evidence="9" id="KW-1185">Reference proteome</keyword>
<dbReference type="Gene3D" id="1.10.540.10">
    <property type="entry name" value="Acyl-CoA dehydrogenase/oxidase, N-terminal domain"/>
    <property type="match status" value="1"/>
</dbReference>
<keyword evidence="5" id="KW-0560">Oxidoreductase</keyword>
<accession>A0ABQ4IH29</accession>
<evidence type="ECO:0000256" key="1">
    <source>
        <dbReference type="ARBA" id="ARBA00001974"/>
    </source>
</evidence>
<dbReference type="EMBL" id="BOPA01000027">
    <property type="protein sequence ID" value="GIJ17219.1"/>
    <property type="molecule type" value="Genomic_DNA"/>
</dbReference>
<gene>
    <name evidence="8" type="ORF">Vgi01_39030</name>
</gene>
<comment type="similarity">
    <text evidence="2">Belongs to the acyl-CoA dehydrogenase family.</text>
</comment>
<dbReference type="Pfam" id="PF00441">
    <property type="entry name" value="Acyl-CoA_dh_1"/>
    <property type="match status" value="1"/>
</dbReference>
<evidence type="ECO:0000259" key="7">
    <source>
        <dbReference type="Pfam" id="PF02771"/>
    </source>
</evidence>
<feature type="domain" description="Acyl-CoA dehydrogenase/oxidase N-terminal" evidence="7">
    <location>
        <begin position="8"/>
        <end position="97"/>
    </location>
</feature>
<dbReference type="Pfam" id="PF02771">
    <property type="entry name" value="Acyl-CoA_dh_N"/>
    <property type="match status" value="1"/>
</dbReference>
<evidence type="ECO:0000256" key="4">
    <source>
        <dbReference type="ARBA" id="ARBA00022827"/>
    </source>
</evidence>
<name>A0ABQ4IH29_9ACTN</name>
<dbReference type="SUPFAM" id="SSF56645">
    <property type="entry name" value="Acyl-CoA dehydrogenase NM domain-like"/>
    <property type="match status" value="1"/>
</dbReference>
<sequence>MSDLLYDADEEALRDTVRTLLATHAPWQRTLAAVDGDDPYDATLWRRLVDQLGVTGLAVPAEHGGAAAGFREVAVVLEELGRAVAPVPFLGAAVATRALLACAEHTLLRRLAAGECDVTMAIGFATAPDLATAADFATGPEARPAPVTVGPGPTLTGRVSGVADAVPHGLLLVPAGDALYVIDAAEPAVRMSAVVSLDATRPLVDIEFTAAAARPIATGAAAADAVTAALTAGAALLASEQVGLAQWCLDTTVAYVRQRHQFGRPVGSFQAVKHRLADVWVELTEARAVARYAADRLGAGGPEAALAAALAQAYCGPVAVRAAEVCVQLHGGIGFTWEHPAHLYLKRAKSAAIAFGTADRHRAALARLVDLPPPVTATAPPGAAVR</sequence>
<keyword evidence="3" id="KW-0285">Flavoprotein</keyword>
<evidence type="ECO:0000259" key="6">
    <source>
        <dbReference type="Pfam" id="PF00441"/>
    </source>
</evidence>
<keyword evidence="4" id="KW-0274">FAD</keyword>
<evidence type="ECO:0000313" key="9">
    <source>
        <dbReference type="Proteomes" id="UP000647860"/>
    </source>
</evidence>
<dbReference type="Gene3D" id="1.20.140.10">
    <property type="entry name" value="Butyryl-CoA Dehydrogenase, subunit A, domain 3"/>
    <property type="match status" value="1"/>
</dbReference>
<protein>
    <submittedName>
        <fullName evidence="8">Acyl-CoA dehydrogenase</fullName>
    </submittedName>
</protein>
<dbReference type="PANTHER" id="PTHR43884">
    <property type="entry name" value="ACYL-COA DEHYDROGENASE"/>
    <property type="match status" value="1"/>
</dbReference>
<dbReference type="InterPro" id="IPR013786">
    <property type="entry name" value="AcylCoA_DH/ox_N"/>
</dbReference>
<evidence type="ECO:0000313" key="8">
    <source>
        <dbReference type="EMBL" id="GIJ17219.1"/>
    </source>
</evidence>
<dbReference type="PANTHER" id="PTHR43884:SF20">
    <property type="entry name" value="ACYL-COA DEHYDROGENASE FADE28"/>
    <property type="match status" value="1"/>
</dbReference>
<dbReference type="SUPFAM" id="SSF47203">
    <property type="entry name" value="Acyl-CoA dehydrogenase C-terminal domain-like"/>
    <property type="match status" value="1"/>
</dbReference>
<proteinExistence type="inferred from homology"/>
<feature type="domain" description="Acyl-CoA dehydrogenase/oxidase C-terminal" evidence="6">
    <location>
        <begin position="225"/>
        <end position="367"/>
    </location>
</feature>
<comment type="caution">
    <text evidence="8">The sequence shown here is derived from an EMBL/GenBank/DDBJ whole genome shotgun (WGS) entry which is preliminary data.</text>
</comment>
<evidence type="ECO:0000256" key="3">
    <source>
        <dbReference type="ARBA" id="ARBA00022630"/>
    </source>
</evidence>
<dbReference type="Proteomes" id="UP000647860">
    <property type="component" value="Unassembled WGS sequence"/>
</dbReference>
<evidence type="ECO:0000256" key="2">
    <source>
        <dbReference type="ARBA" id="ARBA00009347"/>
    </source>
</evidence>
<dbReference type="RefSeq" id="WP_204291942.1">
    <property type="nucleotide sequence ID" value="NZ_BAAAGZ010000018.1"/>
</dbReference>
<reference evidence="8 9" key="1">
    <citation type="submission" date="2021-01" db="EMBL/GenBank/DDBJ databases">
        <title>Whole genome shotgun sequence of Verrucosispora gifhornensis NBRC 16317.</title>
        <authorList>
            <person name="Komaki H."/>
            <person name="Tamura T."/>
        </authorList>
    </citation>
    <scope>NUCLEOTIDE SEQUENCE [LARGE SCALE GENOMIC DNA]</scope>
    <source>
        <strain evidence="8 9">NBRC 16317</strain>
    </source>
</reference>
<dbReference type="InterPro" id="IPR037069">
    <property type="entry name" value="AcylCoA_DH/ox_N_sf"/>
</dbReference>
<dbReference type="InterPro" id="IPR036250">
    <property type="entry name" value="AcylCo_DH-like_C"/>
</dbReference>
<evidence type="ECO:0000256" key="5">
    <source>
        <dbReference type="ARBA" id="ARBA00023002"/>
    </source>
</evidence>
<dbReference type="InterPro" id="IPR009100">
    <property type="entry name" value="AcylCoA_DH/oxidase_NM_dom_sf"/>
</dbReference>
<comment type="cofactor">
    <cofactor evidence="1">
        <name>FAD</name>
        <dbReference type="ChEBI" id="CHEBI:57692"/>
    </cofactor>
</comment>